<evidence type="ECO:0008006" key="4">
    <source>
        <dbReference type="Google" id="ProtNLM"/>
    </source>
</evidence>
<evidence type="ECO:0000313" key="3">
    <source>
        <dbReference type="Proteomes" id="UP000824281"/>
    </source>
</evidence>
<reference evidence="2 3" key="1">
    <citation type="submission" date="2021-08" db="EMBL/GenBank/DDBJ databases">
        <title>Comparative Genomics Analysis of the Genus Qipengyuania Reveals Extensive Genetic Diversity and Metabolic Versatility, Including the Description of Fifteen Novel Species.</title>
        <authorList>
            <person name="Liu Y."/>
        </authorList>
    </citation>
    <scope>NUCLEOTIDE SEQUENCE [LARGE SCALE GENOMIC DNA]</scope>
    <source>
        <strain evidence="2 3">1NDH13</strain>
    </source>
</reference>
<protein>
    <recommendedName>
        <fullName evidence="4">Nuclear transport factor 2 family protein</fullName>
    </recommendedName>
</protein>
<name>A0ABX8ZN72_9SPHN</name>
<dbReference type="SUPFAM" id="SSF54427">
    <property type="entry name" value="NTF2-like"/>
    <property type="match status" value="1"/>
</dbReference>
<organism evidence="2 3">
    <name type="scientific">Qipengyuania aurantiaca</name>
    <dbReference type="NCBI Taxonomy" id="2867233"/>
    <lineage>
        <taxon>Bacteria</taxon>
        <taxon>Pseudomonadati</taxon>
        <taxon>Pseudomonadota</taxon>
        <taxon>Alphaproteobacteria</taxon>
        <taxon>Sphingomonadales</taxon>
        <taxon>Erythrobacteraceae</taxon>
        <taxon>Qipengyuania</taxon>
    </lineage>
</organism>
<gene>
    <name evidence="2" type="ORF">K3148_03300</name>
</gene>
<sequence length="144" mass="15913">MLSSVLAVALTTAAPATASEVDEAPMRSYLAAILARDSEYLEANTHPEVQYDSQFLDRTAPSNLEESVEAIFAKTKDCDVGALLRDRGSKSYTVNWWCSYYDEPAGIPFEGGAATFRVRDGHIEISNFSWSGPYPAWAPRRVEQ</sequence>
<proteinExistence type="predicted"/>
<dbReference type="EMBL" id="CP081295">
    <property type="protein sequence ID" value="QZD90432.1"/>
    <property type="molecule type" value="Genomic_DNA"/>
</dbReference>
<keyword evidence="3" id="KW-1185">Reference proteome</keyword>
<keyword evidence="1" id="KW-0732">Signal</keyword>
<evidence type="ECO:0000256" key="1">
    <source>
        <dbReference type="SAM" id="SignalP"/>
    </source>
</evidence>
<accession>A0ABX8ZN72</accession>
<feature type="signal peptide" evidence="1">
    <location>
        <begin position="1"/>
        <end position="18"/>
    </location>
</feature>
<dbReference type="Proteomes" id="UP000824281">
    <property type="component" value="Chromosome"/>
</dbReference>
<evidence type="ECO:0000313" key="2">
    <source>
        <dbReference type="EMBL" id="QZD90432.1"/>
    </source>
</evidence>
<dbReference type="RefSeq" id="WP_221425901.1">
    <property type="nucleotide sequence ID" value="NZ_CP081295.1"/>
</dbReference>
<dbReference type="InterPro" id="IPR032710">
    <property type="entry name" value="NTF2-like_dom_sf"/>
</dbReference>
<feature type="chain" id="PRO_5047467628" description="Nuclear transport factor 2 family protein" evidence="1">
    <location>
        <begin position="19"/>
        <end position="144"/>
    </location>
</feature>